<reference evidence="2 3" key="1">
    <citation type="submission" date="2018-03" db="EMBL/GenBank/DDBJ databases">
        <title>Whole genome sequencing of Histamine producing bacteria.</title>
        <authorList>
            <person name="Butler K."/>
        </authorList>
    </citation>
    <scope>NUCLEOTIDE SEQUENCE [LARGE SCALE GENOMIC DNA]</scope>
    <source>
        <strain evidence="2 3">JCM 13586</strain>
    </source>
</reference>
<evidence type="ECO:0000313" key="2">
    <source>
        <dbReference type="EMBL" id="PSU27067.1"/>
    </source>
</evidence>
<evidence type="ECO:0000256" key="1">
    <source>
        <dbReference type="SAM" id="SignalP"/>
    </source>
</evidence>
<gene>
    <name evidence="2" type="ORF">C9I99_26760</name>
</gene>
<feature type="chain" id="PRO_5015574115" evidence="1">
    <location>
        <begin position="22"/>
        <end position="170"/>
    </location>
</feature>
<comment type="caution">
    <text evidence="2">The sequence shown here is derived from an EMBL/GenBank/DDBJ whole genome shotgun (WGS) entry which is preliminary data.</text>
</comment>
<dbReference type="RefSeq" id="WP_107351882.1">
    <property type="nucleotide sequence ID" value="NZ_PYMH01000031.1"/>
</dbReference>
<name>A0A2T3IHE9_9GAMM</name>
<keyword evidence="1" id="KW-0732">Signal</keyword>
<sequence>MKFKYFAIVVSVLMYSSISNAGVADNLDFGSALLQQKFVDYENKHSECISNGQVDILPDSVIVKLKHLPNVAAEGLGYLSQEAVRECSQPEYSDLMRMLLVLEMSNTSTKKPNHLSKQITTIKKLMFSVVDLNVEKNYHDLPEGIKHELHSIELLKKPFNLIDAYERAWN</sequence>
<dbReference type="OrthoDB" id="7065042at2"/>
<protein>
    <submittedName>
        <fullName evidence="2">Uncharacterized protein</fullName>
    </submittedName>
</protein>
<keyword evidence="3" id="KW-1185">Reference proteome</keyword>
<accession>A0A2T3IHE9</accession>
<dbReference type="EMBL" id="PYMH01000031">
    <property type="protein sequence ID" value="PSU27067.1"/>
    <property type="molecule type" value="Genomic_DNA"/>
</dbReference>
<proteinExistence type="predicted"/>
<organism evidence="2 3">
    <name type="scientific">Photobacterium lutimaris</name>
    <dbReference type="NCBI Taxonomy" id="388278"/>
    <lineage>
        <taxon>Bacteria</taxon>
        <taxon>Pseudomonadati</taxon>
        <taxon>Pseudomonadota</taxon>
        <taxon>Gammaproteobacteria</taxon>
        <taxon>Vibrionales</taxon>
        <taxon>Vibrionaceae</taxon>
        <taxon>Photobacterium</taxon>
    </lineage>
</organism>
<dbReference type="Proteomes" id="UP000241222">
    <property type="component" value="Unassembled WGS sequence"/>
</dbReference>
<feature type="signal peptide" evidence="1">
    <location>
        <begin position="1"/>
        <end position="21"/>
    </location>
</feature>
<dbReference type="AlphaFoldDB" id="A0A2T3IHE9"/>
<evidence type="ECO:0000313" key="3">
    <source>
        <dbReference type="Proteomes" id="UP000241222"/>
    </source>
</evidence>